<accession>A0A5M6DFD1</accession>
<comment type="caution">
    <text evidence="1">The sequence shown here is derived from an EMBL/GenBank/DDBJ whole genome shotgun (WGS) entry which is preliminary data.</text>
</comment>
<protein>
    <submittedName>
        <fullName evidence="1">Uncharacterized protein</fullName>
    </submittedName>
</protein>
<keyword evidence="2" id="KW-1185">Reference proteome</keyword>
<evidence type="ECO:0000313" key="2">
    <source>
        <dbReference type="Proteomes" id="UP000324479"/>
    </source>
</evidence>
<gene>
    <name evidence="1" type="ORF">FYK55_05055</name>
</gene>
<reference evidence="1 2" key="1">
    <citation type="submission" date="2019-08" db="EMBL/GenBank/DDBJ databases">
        <authorList>
            <person name="Dhanesh K."/>
            <person name="Kumar G."/>
            <person name="Sasikala C."/>
            <person name="Venkata Ramana C."/>
        </authorList>
    </citation>
    <scope>NUCLEOTIDE SEQUENCE [LARGE SCALE GENOMIC DNA]</scope>
    <source>
        <strain evidence="1 2">JC645</strain>
    </source>
</reference>
<organism evidence="1 2">
    <name type="scientific">Roseiconus nitratireducens</name>
    <dbReference type="NCBI Taxonomy" id="2605748"/>
    <lineage>
        <taxon>Bacteria</taxon>
        <taxon>Pseudomonadati</taxon>
        <taxon>Planctomycetota</taxon>
        <taxon>Planctomycetia</taxon>
        <taxon>Pirellulales</taxon>
        <taxon>Pirellulaceae</taxon>
        <taxon>Roseiconus</taxon>
    </lineage>
</organism>
<evidence type="ECO:0000313" key="1">
    <source>
        <dbReference type="EMBL" id="KAA5546257.1"/>
    </source>
</evidence>
<dbReference type="Proteomes" id="UP000324479">
    <property type="component" value="Unassembled WGS sequence"/>
</dbReference>
<proteinExistence type="predicted"/>
<sequence length="121" mass="14209">MTPEYRTDRDQTARLAESRLPARSIYLTRDQAVRWLEQLNRLTASDRTAADLREMRNSLEEACWLARWKREEVILEMCPSTLASVAQRLMQITHGESRIGDLHVLEDMIEALSWFDHHGDR</sequence>
<dbReference type="EMBL" id="VWOX01000002">
    <property type="protein sequence ID" value="KAA5546257.1"/>
    <property type="molecule type" value="Genomic_DNA"/>
</dbReference>
<dbReference type="AlphaFoldDB" id="A0A5M6DFD1"/>
<dbReference type="RefSeq" id="WP_150075264.1">
    <property type="nucleotide sequence ID" value="NZ_VWOX01000002.1"/>
</dbReference>
<name>A0A5M6DFD1_9BACT</name>